<dbReference type="GeneID" id="90540394"/>
<dbReference type="PANTHER" id="PTHR43853:SF8">
    <property type="entry name" value="3-KETOACYL-COA THIOLASE, PEROXISOMAL"/>
    <property type="match status" value="1"/>
</dbReference>
<feature type="active site" description="Acyl-thioester intermediate" evidence="12">
    <location>
        <position position="95"/>
    </location>
</feature>
<evidence type="ECO:0000256" key="8">
    <source>
        <dbReference type="ARBA" id="ARBA00023140"/>
    </source>
</evidence>
<dbReference type="Pfam" id="PF00108">
    <property type="entry name" value="Thiolase_N"/>
    <property type="match status" value="1"/>
</dbReference>
<evidence type="ECO:0000256" key="4">
    <source>
        <dbReference type="ARBA" id="ARBA00022679"/>
    </source>
</evidence>
<dbReference type="PROSITE" id="PS00737">
    <property type="entry name" value="THIOLASE_2"/>
    <property type="match status" value="1"/>
</dbReference>
<accession>A0AAX4J9Q0</accession>
<protein>
    <recommendedName>
        <fullName evidence="10">acetyl-CoA C-acyltransferase</fullName>
        <ecNumber evidence="10">2.3.1.16</ecNumber>
    </recommendedName>
</protein>
<dbReference type="EC" id="2.3.1.16" evidence="10"/>
<keyword evidence="9 13" id="KW-0012">Acyltransferase</keyword>
<evidence type="ECO:0000256" key="11">
    <source>
        <dbReference type="ARBA" id="ARBA00047605"/>
    </source>
</evidence>
<dbReference type="Gene3D" id="3.40.47.10">
    <property type="match status" value="2"/>
</dbReference>
<evidence type="ECO:0000313" key="16">
    <source>
        <dbReference type="EMBL" id="WUR02578.1"/>
    </source>
</evidence>
<dbReference type="PROSITE" id="PS00099">
    <property type="entry name" value="THIOLASE_3"/>
    <property type="match status" value="1"/>
</dbReference>
<name>A0AAX4J9Q0_9MICR</name>
<evidence type="ECO:0000259" key="15">
    <source>
        <dbReference type="Pfam" id="PF02803"/>
    </source>
</evidence>
<comment type="similarity">
    <text evidence="3 13">Belongs to the thiolase-like superfamily. Thiolase family.</text>
</comment>
<dbReference type="GO" id="GO:0006635">
    <property type="term" value="P:fatty acid beta-oxidation"/>
    <property type="evidence" value="ECO:0007669"/>
    <property type="project" value="TreeGrafter"/>
</dbReference>
<evidence type="ECO:0000313" key="17">
    <source>
        <dbReference type="Proteomes" id="UP001334084"/>
    </source>
</evidence>
<dbReference type="PANTHER" id="PTHR43853">
    <property type="entry name" value="3-KETOACYL-COA THIOLASE, PEROXISOMAL"/>
    <property type="match status" value="1"/>
</dbReference>
<dbReference type="InterPro" id="IPR020616">
    <property type="entry name" value="Thiolase_N"/>
</dbReference>
<keyword evidence="6" id="KW-0809">Transit peptide</keyword>
<evidence type="ECO:0000256" key="6">
    <source>
        <dbReference type="ARBA" id="ARBA00022946"/>
    </source>
</evidence>
<dbReference type="InterPro" id="IPR050215">
    <property type="entry name" value="Thiolase-like_sf_Thiolase"/>
</dbReference>
<feature type="active site" description="Proton acceptor" evidence="12">
    <location>
        <position position="338"/>
    </location>
</feature>
<dbReference type="InterPro" id="IPR020617">
    <property type="entry name" value="Thiolase_C"/>
</dbReference>
<dbReference type="NCBIfam" id="TIGR01930">
    <property type="entry name" value="AcCoA-C-Actrans"/>
    <property type="match status" value="1"/>
</dbReference>
<keyword evidence="5" id="KW-0276">Fatty acid metabolism</keyword>
<dbReference type="InterPro" id="IPR020613">
    <property type="entry name" value="Thiolase_CS"/>
</dbReference>
<evidence type="ECO:0000256" key="10">
    <source>
        <dbReference type="ARBA" id="ARBA00024073"/>
    </source>
</evidence>
<dbReference type="GO" id="GO:0010124">
    <property type="term" value="P:phenylacetate catabolic process"/>
    <property type="evidence" value="ECO:0007669"/>
    <property type="project" value="TreeGrafter"/>
</dbReference>
<dbReference type="RefSeq" id="XP_065328723.1">
    <property type="nucleotide sequence ID" value="XM_065472651.1"/>
</dbReference>
<dbReference type="PIRSF" id="PIRSF000429">
    <property type="entry name" value="Ac-CoA_Ac_transf"/>
    <property type="match status" value="1"/>
</dbReference>
<dbReference type="InterPro" id="IPR016039">
    <property type="entry name" value="Thiolase-like"/>
</dbReference>
<evidence type="ECO:0000256" key="2">
    <source>
        <dbReference type="ARBA" id="ARBA00004872"/>
    </source>
</evidence>
<evidence type="ECO:0000256" key="1">
    <source>
        <dbReference type="ARBA" id="ARBA00004275"/>
    </source>
</evidence>
<feature type="active site" description="Proton acceptor" evidence="12">
    <location>
        <position position="369"/>
    </location>
</feature>
<reference evidence="16" key="1">
    <citation type="journal article" date="2024" name="BMC Genomics">
        <title>Functional annotation of a divergent genome using sequence and structure-based similarity.</title>
        <authorList>
            <person name="Svedberg D."/>
            <person name="Winiger R.R."/>
            <person name="Berg A."/>
            <person name="Sharma H."/>
            <person name="Tellgren-Roth C."/>
            <person name="Debrunner-Vossbrinck B.A."/>
            <person name="Vossbrinck C.R."/>
            <person name="Barandun J."/>
        </authorList>
    </citation>
    <scope>NUCLEOTIDE SEQUENCE</scope>
    <source>
        <strain evidence="16">Illinois isolate</strain>
    </source>
</reference>
<dbReference type="EMBL" id="CP142727">
    <property type="protein sequence ID" value="WUR02578.1"/>
    <property type="molecule type" value="Genomic_DNA"/>
</dbReference>
<dbReference type="CDD" id="cd00751">
    <property type="entry name" value="thiolase"/>
    <property type="match status" value="1"/>
</dbReference>
<dbReference type="InterPro" id="IPR002155">
    <property type="entry name" value="Thiolase"/>
</dbReference>
<proteinExistence type="inferred from homology"/>
<evidence type="ECO:0000256" key="7">
    <source>
        <dbReference type="ARBA" id="ARBA00023098"/>
    </source>
</evidence>
<feature type="domain" description="Thiolase C-terminal" evidence="15">
    <location>
        <begin position="260"/>
        <end position="381"/>
    </location>
</feature>
<dbReference type="KEGG" id="vnx:VNE69_02104"/>
<dbReference type="GO" id="GO:0003988">
    <property type="term" value="F:acetyl-CoA C-acyltransferase activity"/>
    <property type="evidence" value="ECO:0007669"/>
    <property type="project" value="UniProtKB-EC"/>
</dbReference>
<evidence type="ECO:0000256" key="5">
    <source>
        <dbReference type="ARBA" id="ARBA00022832"/>
    </source>
</evidence>
<comment type="catalytic activity">
    <reaction evidence="11">
        <text>an acyl-CoA + acetyl-CoA = a 3-oxoacyl-CoA + CoA</text>
        <dbReference type="Rhea" id="RHEA:21564"/>
        <dbReference type="ChEBI" id="CHEBI:57287"/>
        <dbReference type="ChEBI" id="CHEBI:57288"/>
        <dbReference type="ChEBI" id="CHEBI:58342"/>
        <dbReference type="ChEBI" id="CHEBI:90726"/>
        <dbReference type="EC" id="2.3.1.16"/>
    </reaction>
</comment>
<evidence type="ECO:0000259" key="14">
    <source>
        <dbReference type="Pfam" id="PF00108"/>
    </source>
</evidence>
<dbReference type="GO" id="GO:0005777">
    <property type="term" value="C:peroxisome"/>
    <property type="evidence" value="ECO:0007669"/>
    <property type="project" value="UniProtKB-SubCell"/>
</dbReference>
<evidence type="ECO:0000256" key="13">
    <source>
        <dbReference type="RuleBase" id="RU003557"/>
    </source>
</evidence>
<comment type="subcellular location">
    <subcellularLocation>
        <location evidence="1">Peroxisome</location>
    </subcellularLocation>
</comment>
<keyword evidence="7" id="KW-0443">Lipid metabolism</keyword>
<evidence type="ECO:0000256" key="9">
    <source>
        <dbReference type="ARBA" id="ARBA00023315"/>
    </source>
</evidence>
<gene>
    <name evidence="16" type="ORF">VNE69_02104</name>
</gene>
<keyword evidence="8" id="KW-0576">Peroxisome</keyword>
<dbReference type="SUPFAM" id="SSF53901">
    <property type="entry name" value="Thiolase-like"/>
    <property type="match status" value="2"/>
</dbReference>
<dbReference type="InterPro" id="IPR020610">
    <property type="entry name" value="Thiolase_AS"/>
</dbReference>
<dbReference type="Proteomes" id="UP001334084">
    <property type="component" value="Chromosome 2"/>
</dbReference>
<comment type="pathway">
    <text evidence="2">Lipid metabolism; fatty acid metabolism.</text>
</comment>
<keyword evidence="17" id="KW-1185">Reference proteome</keyword>
<organism evidence="16 17">
    <name type="scientific">Vairimorpha necatrix</name>
    <dbReference type="NCBI Taxonomy" id="6039"/>
    <lineage>
        <taxon>Eukaryota</taxon>
        <taxon>Fungi</taxon>
        <taxon>Fungi incertae sedis</taxon>
        <taxon>Microsporidia</taxon>
        <taxon>Nosematidae</taxon>
        <taxon>Vairimorpha</taxon>
    </lineage>
</organism>
<evidence type="ECO:0000256" key="3">
    <source>
        <dbReference type="ARBA" id="ARBA00010982"/>
    </source>
</evidence>
<keyword evidence="4 13" id="KW-0808">Transferase</keyword>
<feature type="domain" description="Thiolase N-terminal" evidence="14">
    <location>
        <begin position="10"/>
        <end position="251"/>
    </location>
</feature>
<evidence type="ECO:0000256" key="12">
    <source>
        <dbReference type="PIRSR" id="PIRSR000429-1"/>
    </source>
</evidence>
<dbReference type="AlphaFoldDB" id="A0AAX4J9Q0"/>
<dbReference type="Pfam" id="PF02803">
    <property type="entry name" value="Thiolase_C"/>
    <property type="match status" value="1"/>
</dbReference>
<sequence>MSSMSSDNDIVIVEALRTPLSRATRGNFKDLTNDMLVYYAIKGILEKTKIEAKLIDEICFGHGLSPLNGTQPLRIGALRAGVPLTVPISTYNRQCASGLDAVNTLANKIRVGEIQIGLAGGFESMTSYSIDQGKSTCLDTDQEKVKECFLSMGETAELLAEKYNIIREESDKYALESQRRAFEATEKGLYSNEIIPVVVNNQVIDKDDGIRLTSLDKLGNLRSVFKENGVCTAGNSSQLSDGASAILLMKREKASELNLKIMGSLVDYVCVGTNPSLMGQGPVPAVRKLLSKNNLTIENIDYFEINEAFACQAVHCIKELGIPSHKVNLQGGSIALGHPIGCTGARLVATLLNVMRNNNLRGYGIISLCVGTGQGVAALIKIE</sequence>